<proteinExistence type="predicted"/>
<dbReference type="EMBL" id="AZCX01000002">
    <property type="protein sequence ID" value="KRK48641.1"/>
    <property type="molecule type" value="Genomic_DNA"/>
</dbReference>
<dbReference type="SUPFAM" id="SSF55681">
    <property type="entry name" value="Class II aaRS and biotin synthetases"/>
    <property type="match status" value="1"/>
</dbReference>
<dbReference type="PANTHER" id="PTHR12561">
    <property type="entry name" value="LIPOATE-PROTEIN LIGASE"/>
    <property type="match status" value="1"/>
</dbReference>
<comment type="pathway">
    <text evidence="1">Protein modification; protein lipoylation via exogenous pathway; protein N(6)-(lipoyl)lysine from lipoate: step 2/2.</text>
</comment>
<dbReference type="OrthoDB" id="9788148at2"/>
<dbReference type="Gene3D" id="3.30.930.10">
    <property type="entry name" value="Bira Bifunctional Protein, Domain 2"/>
    <property type="match status" value="1"/>
</dbReference>
<dbReference type="PATRIC" id="fig|1302272.5.peg.962"/>
<comment type="catalytic activity">
    <reaction evidence="7">
        <text>L-lysyl-[lipoyl-carrier protein] + (R)-lipoate + ATP = N(6)-[(R)-lipoyl]-L-lysyl-[lipoyl-carrier protein] + AMP + diphosphate + H(+)</text>
        <dbReference type="Rhea" id="RHEA:49288"/>
        <dbReference type="Rhea" id="RHEA-COMP:10500"/>
        <dbReference type="Rhea" id="RHEA-COMP:10502"/>
        <dbReference type="ChEBI" id="CHEBI:15378"/>
        <dbReference type="ChEBI" id="CHEBI:29969"/>
        <dbReference type="ChEBI" id="CHEBI:30616"/>
        <dbReference type="ChEBI" id="CHEBI:33019"/>
        <dbReference type="ChEBI" id="CHEBI:83088"/>
        <dbReference type="ChEBI" id="CHEBI:83099"/>
        <dbReference type="ChEBI" id="CHEBI:456215"/>
        <dbReference type="EC" id="6.3.1.20"/>
    </reaction>
</comment>
<dbReference type="SUPFAM" id="SSF82649">
    <property type="entry name" value="SufE/NifU"/>
    <property type="match status" value="1"/>
</dbReference>
<dbReference type="PANTHER" id="PTHR12561:SF3">
    <property type="entry name" value="LIPOYLTRANSFERASE 1, MITOCHONDRIAL"/>
    <property type="match status" value="1"/>
</dbReference>
<dbReference type="InterPro" id="IPR019491">
    <property type="entry name" value="Lipoate_protein_ligase_C"/>
</dbReference>
<dbReference type="GO" id="GO:0017118">
    <property type="term" value="F:lipoyltransferase activity"/>
    <property type="evidence" value="ECO:0007669"/>
    <property type="project" value="TreeGrafter"/>
</dbReference>
<evidence type="ECO:0000256" key="7">
    <source>
        <dbReference type="ARBA" id="ARBA00048037"/>
    </source>
</evidence>
<gene>
    <name evidence="9" type="ORF">FC96_GL000955</name>
</gene>
<dbReference type="GO" id="GO:0009249">
    <property type="term" value="P:protein lipoylation"/>
    <property type="evidence" value="ECO:0007669"/>
    <property type="project" value="InterPro"/>
</dbReference>
<dbReference type="UniPathway" id="UPA00537">
    <property type="reaction ID" value="UER00594"/>
</dbReference>
<dbReference type="STRING" id="1302272.FC96_GL000955"/>
<dbReference type="GO" id="GO:0005737">
    <property type="term" value="C:cytoplasm"/>
    <property type="evidence" value="ECO:0007669"/>
    <property type="project" value="TreeGrafter"/>
</dbReference>
<evidence type="ECO:0000313" key="9">
    <source>
        <dbReference type="EMBL" id="KRK48641.1"/>
    </source>
</evidence>
<dbReference type="AlphaFoldDB" id="A0A0R1HYF7"/>
<dbReference type="InterPro" id="IPR004562">
    <property type="entry name" value="LipoylTrfase_LipoateP_Ligase"/>
</dbReference>
<dbReference type="InterPro" id="IPR004143">
    <property type="entry name" value="BPL_LPL_catalytic"/>
</dbReference>
<feature type="domain" description="BPL/LPL catalytic" evidence="8">
    <location>
        <begin position="31"/>
        <end position="217"/>
    </location>
</feature>
<dbReference type="GO" id="GO:0016979">
    <property type="term" value="F:lipoate-protein ligase activity"/>
    <property type="evidence" value="ECO:0007669"/>
    <property type="project" value="UniProtKB-EC"/>
</dbReference>
<accession>A0A0R1HYF7</accession>
<sequence length="346" mass="38816">MFLIDTSRDGKPVYDPIVNQSLDNYLINDKKISGHGFMMYINRPSVIIGVNQNAFAEVNMTYLREHGVELVRRTSGGGAVYHDMGNLVFENIVVGDPGDRSQWADYEGFANPVLTALHEMGATAATLRPHSDLVINQHKFTGMTMVKSGDAYAAGGTLMYDMNIEAASQALHPSEQRIVGKWVDSNRSEIENLRGYLAPEYQQLDSDGFREAFLKHLFHVDRLADIETVRLTDEDWAIIDQRLADKYQTVDWNYGQNPGFNRYREIDVAAGRLGVNLMVSDDVITRAVVYSDFGSEKIAAKLEKALTGTRLTADDLREALGKRWLKKVLDDSDRSAFMTALLIPKQ</sequence>
<dbReference type="RefSeq" id="WP_056941898.1">
    <property type="nucleotide sequence ID" value="NZ_AZCX01000002.1"/>
</dbReference>
<evidence type="ECO:0000256" key="1">
    <source>
        <dbReference type="ARBA" id="ARBA00005085"/>
    </source>
</evidence>
<evidence type="ECO:0000259" key="8">
    <source>
        <dbReference type="PROSITE" id="PS51733"/>
    </source>
</evidence>
<evidence type="ECO:0000256" key="5">
    <source>
        <dbReference type="ARBA" id="ARBA00022741"/>
    </source>
</evidence>
<reference evidence="9 10" key="1">
    <citation type="journal article" date="2015" name="Genome Announc.">
        <title>Expanding the biotechnology potential of lactobacilli through comparative genomics of 213 strains and associated genera.</title>
        <authorList>
            <person name="Sun Z."/>
            <person name="Harris H.M."/>
            <person name="McCann A."/>
            <person name="Guo C."/>
            <person name="Argimon S."/>
            <person name="Zhang W."/>
            <person name="Yang X."/>
            <person name="Jeffery I.B."/>
            <person name="Cooney J.C."/>
            <person name="Kagawa T.F."/>
            <person name="Liu W."/>
            <person name="Song Y."/>
            <person name="Salvetti E."/>
            <person name="Wrobel A."/>
            <person name="Rasinkangas P."/>
            <person name="Parkhill J."/>
            <person name="Rea M.C."/>
            <person name="O'Sullivan O."/>
            <person name="Ritari J."/>
            <person name="Douillard F.P."/>
            <person name="Paul Ross R."/>
            <person name="Yang R."/>
            <person name="Briner A.E."/>
            <person name="Felis G.E."/>
            <person name="de Vos W.M."/>
            <person name="Barrangou R."/>
            <person name="Klaenhammer T.R."/>
            <person name="Caufield P.W."/>
            <person name="Cui Y."/>
            <person name="Zhang H."/>
            <person name="O'Toole P.W."/>
        </authorList>
    </citation>
    <scope>NUCLEOTIDE SEQUENCE [LARGE SCALE GENOMIC DNA]</scope>
    <source>
        <strain evidence="9 10">JCM 15530</strain>
    </source>
</reference>
<evidence type="ECO:0000313" key="10">
    <source>
        <dbReference type="Proteomes" id="UP000050911"/>
    </source>
</evidence>
<evidence type="ECO:0000256" key="2">
    <source>
        <dbReference type="ARBA" id="ARBA00005124"/>
    </source>
</evidence>
<keyword evidence="4 9" id="KW-0436">Ligase</keyword>
<protein>
    <recommendedName>
        <fullName evidence="3">lipoate--protein ligase</fullName>
        <ecNumber evidence="3">6.3.1.20</ecNumber>
    </recommendedName>
</protein>
<keyword evidence="5" id="KW-0547">Nucleotide-binding</keyword>
<organism evidence="9 10">
    <name type="scientific">Secundilactobacillus kimchicus JCM 15530</name>
    <dbReference type="NCBI Taxonomy" id="1302272"/>
    <lineage>
        <taxon>Bacteria</taxon>
        <taxon>Bacillati</taxon>
        <taxon>Bacillota</taxon>
        <taxon>Bacilli</taxon>
        <taxon>Lactobacillales</taxon>
        <taxon>Lactobacillaceae</taxon>
        <taxon>Secundilactobacillus</taxon>
    </lineage>
</organism>
<dbReference type="NCBIfam" id="TIGR00545">
    <property type="entry name" value="lipoyltrans"/>
    <property type="match status" value="1"/>
</dbReference>
<comment type="caution">
    <text evidence="9">The sequence shown here is derived from an EMBL/GenBank/DDBJ whole genome shotgun (WGS) entry which is preliminary data.</text>
</comment>
<evidence type="ECO:0000256" key="3">
    <source>
        <dbReference type="ARBA" id="ARBA00012367"/>
    </source>
</evidence>
<keyword evidence="10" id="KW-1185">Reference proteome</keyword>
<dbReference type="CDD" id="cd16443">
    <property type="entry name" value="LplA"/>
    <property type="match status" value="1"/>
</dbReference>
<keyword evidence="6" id="KW-0067">ATP-binding</keyword>
<name>A0A0R1HYF7_9LACO</name>
<dbReference type="Proteomes" id="UP000050911">
    <property type="component" value="Unassembled WGS sequence"/>
</dbReference>
<dbReference type="Pfam" id="PF10437">
    <property type="entry name" value="Lip_prot_lig_C"/>
    <property type="match status" value="1"/>
</dbReference>
<comment type="pathway">
    <text evidence="2">Protein modification; protein lipoylation via exogenous pathway; protein N(6)-(lipoyl)lysine from lipoate: step 1/2.</text>
</comment>
<dbReference type="PROSITE" id="PS51733">
    <property type="entry name" value="BPL_LPL_CATALYTIC"/>
    <property type="match status" value="1"/>
</dbReference>
<dbReference type="GO" id="GO:0005524">
    <property type="term" value="F:ATP binding"/>
    <property type="evidence" value="ECO:0007669"/>
    <property type="project" value="UniProtKB-KW"/>
</dbReference>
<dbReference type="Pfam" id="PF21948">
    <property type="entry name" value="LplA-B_cat"/>
    <property type="match status" value="1"/>
</dbReference>
<dbReference type="Gene3D" id="3.30.390.50">
    <property type="entry name" value="CO dehydrogenase flavoprotein, C-terminal domain"/>
    <property type="match status" value="1"/>
</dbReference>
<dbReference type="InterPro" id="IPR045864">
    <property type="entry name" value="aa-tRNA-synth_II/BPL/LPL"/>
</dbReference>
<dbReference type="EC" id="6.3.1.20" evidence="3"/>
<evidence type="ECO:0000256" key="6">
    <source>
        <dbReference type="ARBA" id="ARBA00022840"/>
    </source>
</evidence>
<evidence type="ECO:0000256" key="4">
    <source>
        <dbReference type="ARBA" id="ARBA00022598"/>
    </source>
</evidence>